<dbReference type="Pfam" id="PF26558">
    <property type="entry name" value="DHQS_2nd"/>
    <property type="match status" value="1"/>
</dbReference>
<dbReference type="PANTHER" id="PTHR33563:SF1">
    <property type="entry name" value="3-DEHYDROQUINATE SYNTHASE"/>
    <property type="match status" value="1"/>
</dbReference>
<keyword evidence="7" id="KW-1185">Reference proteome</keyword>
<proteinExistence type="predicted"/>
<evidence type="ECO:0008006" key="8">
    <source>
        <dbReference type="Google" id="ProtNLM"/>
    </source>
</evidence>
<feature type="domain" description="3-dehydroquinate synthase C-terminal" evidence="4">
    <location>
        <begin position="193"/>
        <end position="369"/>
    </location>
</feature>
<name>A0AB34J1E6_PRYPA</name>
<dbReference type="InterPro" id="IPR030960">
    <property type="entry name" value="DHQS/DOIS_N"/>
</dbReference>
<dbReference type="Proteomes" id="UP001515480">
    <property type="component" value="Unassembled WGS sequence"/>
</dbReference>
<protein>
    <recommendedName>
        <fullName evidence="8">3-dehydroquinate synthase</fullName>
    </recommendedName>
</protein>
<dbReference type="GO" id="GO:0003856">
    <property type="term" value="F:3-dehydroquinate synthase activity"/>
    <property type="evidence" value="ECO:0007669"/>
    <property type="project" value="InterPro"/>
</dbReference>
<sequence length="370" mass="38536">MCALLTSAASHFQLWLDVRRGGSTDMASGLFDRLLVADSQASPATEPRPPTVRLTAEGRLMENDRCAGACCRIDSPEEQNAALALVGSVEWLLVEGSRAPMITAENLLGAAEATPTRIAVAIHSAADVGGLAFALERGVDALVCDALLLEGRGGGAITEALQICKAQRLERGSSSAFPAAQRNEGAGIELRAARIKGVVPGGTADRVALDFTRLMSDDEGCLVGSSAKALALVHAETVESGFVPPRPFRVNAGPVHSYVLMADESSKYLSELKAGDTVLGVSRDGSTRPAVVGRCKVEPRPVVRVDFELSEASETAHVFLQQAETVRLATPVGCAALPVTAAARDGAILVRTTTAGTHVGKAIGARVVEH</sequence>
<dbReference type="EMBL" id="JBGBPQ010000015">
    <property type="protein sequence ID" value="KAL1510396.1"/>
    <property type="molecule type" value="Genomic_DNA"/>
</dbReference>
<keyword evidence="2" id="KW-0057">Aromatic amino acid biosynthesis</keyword>
<dbReference type="EMBL" id="JBGBPQ010000001">
    <property type="protein sequence ID" value="KAL1529082.1"/>
    <property type="molecule type" value="Genomic_DNA"/>
</dbReference>
<reference evidence="5 7" key="1">
    <citation type="journal article" date="2024" name="Science">
        <title>Giant polyketide synthase enzymes in the biosynthesis of giant marine polyether toxins.</title>
        <authorList>
            <person name="Fallon T.R."/>
            <person name="Shende V.V."/>
            <person name="Wierzbicki I.H."/>
            <person name="Pendleton A.L."/>
            <person name="Watervoot N.F."/>
            <person name="Auber R.P."/>
            <person name="Gonzalez D.J."/>
            <person name="Wisecaver J.H."/>
            <person name="Moore B.S."/>
        </authorList>
    </citation>
    <scope>NUCLEOTIDE SEQUENCE [LARGE SCALE GENOMIC DNA]</scope>
    <source>
        <strain evidence="5 7">12B1</strain>
    </source>
</reference>
<dbReference type="GO" id="GO:0016491">
    <property type="term" value="F:oxidoreductase activity"/>
    <property type="evidence" value="ECO:0007669"/>
    <property type="project" value="InterPro"/>
</dbReference>
<keyword evidence="1" id="KW-0028">Amino-acid biosynthesis</keyword>
<evidence type="ECO:0000313" key="5">
    <source>
        <dbReference type="EMBL" id="KAL1510396.1"/>
    </source>
</evidence>
<evidence type="ECO:0000313" key="6">
    <source>
        <dbReference type="EMBL" id="KAL1529082.1"/>
    </source>
</evidence>
<feature type="domain" description="3-dehydroquinate synthase N-terminal" evidence="3">
    <location>
        <begin position="54"/>
        <end position="144"/>
    </location>
</feature>
<evidence type="ECO:0000259" key="4">
    <source>
        <dbReference type="Pfam" id="PF26558"/>
    </source>
</evidence>
<gene>
    <name evidence="6" type="ORF">AB1Y20_000043</name>
    <name evidence="5" type="ORF">AB1Y20_006705</name>
</gene>
<dbReference type="InterPro" id="IPR056179">
    <property type="entry name" value="DHQS_C"/>
</dbReference>
<evidence type="ECO:0000259" key="3">
    <source>
        <dbReference type="Pfam" id="PF01959"/>
    </source>
</evidence>
<evidence type="ECO:0000313" key="7">
    <source>
        <dbReference type="Proteomes" id="UP001515480"/>
    </source>
</evidence>
<dbReference type="PANTHER" id="PTHR33563">
    <property type="match status" value="1"/>
</dbReference>
<comment type="caution">
    <text evidence="5">The sequence shown here is derived from an EMBL/GenBank/DDBJ whole genome shotgun (WGS) entry which is preliminary data.</text>
</comment>
<accession>A0AB34J1E6</accession>
<dbReference type="InterPro" id="IPR002812">
    <property type="entry name" value="DHQS"/>
</dbReference>
<evidence type="ECO:0000256" key="1">
    <source>
        <dbReference type="ARBA" id="ARBA00022605"/>
    </source>
</evidence>
<dbReference type="Pfam" id="PF01959">
    <property type="entry name" value="DHQS"/>
    <property type="match status" value="1"/>
</dbReference>
<dbReference type="GO" id="GO:0009073">
    <property type="term" value="P:aromatic amino acid family biosynthetic process"/>
    <property type="evidence" value="ECO:0007669"/>
    <property type="project" value="UniProtKB-KW"/>
</dbReference>
<dbReference type="GO" id="GO:0008652">
    <property type="term" value="P:amino acid biosynthetic process"/>
    <property type="evidence" value="ECO:0007669"/>
    <property type="project" value="UniProtKB-KW"/>
</dbReference>
<dbReference type="AlphaFoldDB" id="A0AB34J1E6"/>
<organism evidence="5 7">
    <name type="scientific">Prymnesium parvum</name>
    <name type="common">Toxic golden alga</name>
    <dbReference type="NCBI Taxonomy" id="97485"/>
    <lineage>
        <taxon>Eukaryota</taxon>
        <taxon>Haptista</taxon>
        <taxon>Haptophyta</taxon>
        <taxon>Prymnesiophyceae</taxon>
        <taxon>Prymnesiales</taxon>
        <taxon>Prymnesiaceae</taxon>
        <taxon>Prymnesium</taxon>
    </lineage>
</organism>
<evidence type="ECO:0000256" key="2">
    <source>
        <dbReference type="ARBA" id="ARBA00023141"/>
    </source>
</evidence>